<dbReference type="PIRSF" id="PIRSF038038">
    <property type="entry name" value="SMN_Gemin2"/>
    <property type="match status" value="1"/>
</dbReference>
<dbReference type="GO" id="GO:0000245">
    <property type="term" value="P:spliceosomal complex assembly"/>
    <property type="evidence" value="ECO:0007669"/>
    <property type="project" value="UniProtKB-UniRule"/>
</dbReference>
<protein>
    <recommendedName>
        <fullName evidence="6 7">Gem-associated protein 2</fullName>
    </recommendedName>
</protein>
<dbReference type="GO" id="GO:0005681">
    <property type="term" value="C:spliceosomal complex"/>
    <property type="evidence" value="ECO:0007669"/>
    <property type="project" value="UniProtKB-UniRule"/>
</dbReference>
<dbReference type="PANTHER" id="PTHR12794:SF0">
    <property type="entry name" value="GEM-ASSOCIATED PROTEIN 2"/>
    <property type="match status" value="1"/>
</dbReference>
<dbReference type="Gene3D" id="1.20.58.1070">
    <property type="match status" value="1"/>
</dbReference>
<dbReference type="InterPro" id="IPR035426">
    <property type="entry name" value="Gemin2/Brr1"/>
</dbReference>
<organism evidence="8 9">
    <name type="scientific">Popillia japonica</name>
    <name type="common">Japanese beetle</name>
    <dbReference type="NCBI Taxonomy" id="7064"/>
    <lineage>
        <taxon>Eukaryota</taxon>
        <taxon>Metazoa</taxon>
        <taxon>Ecdysozoa</taxon>
        <taxon>Arthropoda</taxon>
        <taxon>Hexapoda</taxon>
        <taxon>Insecta</taxon>
        <taxon>Pterygota</taxon>
        <taxon>Neoptera</taxon>
        <taxon>Endopterygota</taxon>
        <taxon>Coleoptera</taxon>
        <taxon>Polyphaga</taxon>
        <taxon>Scarabaeiformia</taxon>
        <taxon>Scarabaeidae</taxon>
        <taxon>Rutelinae</taxon>
        <taxon>Popillia</taxon>
    </lineage>
</organism>
<evidence type="ECO:0000256" key="2">
    <source>
        <dbReference type="ARBA" id="ARBA00022490"/>
    </source>
</evidence>
<reference evidence="8 9" key="1">
    <citation type="journal article" date="2024" name="BMC Genomics">
        <title>De novo assembly and annotation of Popillia japonica's genome with initial clues to its potential as an invasive pest.</title>
        <authorList>
            <person name="Cucini C."/>
            <person name="Boschi S."/>
            <person name="Funari R."/>
            <person name="Cardaioli E."/>
            <person name="Iannotti N."/>
            <person name="Marturano G."/>
            <person name="Paoli F."/>
            <person name="Bruttini M."/>
            <person name="Carapelli A."/>
            <person name="Frati F."/>
            <person name="Nardi F."/>
        </authorList>
    </citation>
    <scope>NUCLEOTIDE SEQUENCE [LARGE SCALE GENOMIC DNA]</scope>
    <source>
        <strain evidence="8">DMR45628</strain>
    </source>
</reference>
<evidence type="ECO:0000256" key="3">
    <source>
        <dbReference type="ARBA" id="ARBA00022664"/>
    </source>
</evidence>
<dbReference type="AlphaFoldDB" id="A0AAW1MBU2"/>
<comment type="subcellular location">
    <subcellularLocation>
        <location evidence="1">Cytoplasm</location>
    </subcellularLocation>
</comment>
<evidence type="ECO:0000256" key="1">
    <source>
        <dbReference type="ARBA" id="ARBA00004496"/>
    </source>
</evidence>
<evidence type="ECO:0000256" key="6">
    <source>
        <dbReference type="ARBA" id="ARBA00047179"/>
    </source>
</evidence>
<dbReference type="GO" id="GO:0000387">
    <property type="term" value="P:spliceosomal snRNP assembly"/>
    <property type="evidence" value="ECO:0007669"/>
    <property type="project" value="UniProtKB-UniRule"/>
</dbReference>
<accession>A0AAW1MBU2</accession>
<name>A0AAW1MBU2_POPJA</name>
<dbReference type="InterPro" id="IPR017364">
    <property type="entry name" value="GEMIN2"/>
</dbReference>
<evidence type="ECO:0000256" key="7">
    <source>
        <dbReference type="PIRNR" id="PIRNR038038"/>
    </source>
</evidence>
<comment type="similarity">
    <text evidence="5 7">Belongs to the gemin-2 family.</text>
</comment>
<gene>
    <name evidence="8" type="ORF">QE152_g8359</name>
</gene>
<comment type="subunit">
    <text evidence="7">Part of the core SMN complex.</text>
</comment>
<dbReference type="GO" id="GO:0032797">
    <property type="term" value="C:SMN complex"/>
    <property type="evidence" value="ECO:0007669"/>
    <property type="project" value="UniProtKB-UniRule"/>
</dbReference>
<evidence type="ECO:0000256" key="5">
    <source>
        <dbReference type="ARBA" id="ARBA00025758"/>
    </source>
</evidence>
<comment type="function">
    <text evidence="7">The SMN complex catalyzes the assembly of small nuclear ribonucleoproteins (snRNPs), the building blocks of the spliceosome, and thereby plays an important role in the splicing of cellular pre-mRNAs.</text>
</comment>
<comment type="caution">
    <text evidence="8">The sequence shown here is derived from an EMBL/GenBank/DDBJ whole genome shotgun (WGS) entry which is preliminary data.</text>
</comment>
<dbReference type="PANTHER" id="PTHR12794">
    <property type="entry name" value="GEMIN2"/>
    <property type="match status" value="1"/>
</dbReference>
<evidence type="ECO:0000313" key="8">
    <source>
        <dbReference type="EMBL" id="KAK9743757.1"/>
    </source>
</evidence>
<sequence length="256" mass="29293">MFDDFEESSSEEDCGMLKKALDVSLPEDFDPNIVPQNGEEYLQLVMYEAKQCKRWVAVDVDRSKLKKPTLKIDMIENCDKAPQNMLPSEQWQKDKLKDFSNLRSFLEDKITESPELATIQDSLWTDRISTEVAKFSTIDNLSQGGKVRLLQIILEHLEKIEAGDTIGYETGTWLYGILATLGVPLCPHACHCLRELARRCSKIRSSLPINSSEDKYRRCSKIRSSLPINSSEDKYINLNLFICIVANYFKQLDLAD</sequence>
<dbReference type="EMBL" id="JASPKY010000066">
    <property type="protein sequence ID" value="KAK9743757.1"/>
    <property type="molecule type" value="Genomic_DNA"/>
</dbReference>
<keyword evidence="3 7" id="KW-0507">mRNA processing</keyword>
<keyword evidence="4 7" id="KW-0508">mRNA splicing</keyword>
<keyword evidence="2 7" id="KW-0963">Cytoplasm</keyword>
<evidence type="ECO:0000256" key="4">
    <source>
        <dbReference type="ARBA" id="ARBA00023187"/>
    </source>
</evidence>
<dbReference type="Pfam" id="PF04938">
    <property type="entry name" value="SIP1"/>
    <property type="match status" value="1"/>
</dbReference>
<dbReference type="Proteomes" id="UP001458880">
    <property type="component" value="Unassembled WGS sequence"/>
</dbReference>
<keyword evidence="9" id="KW-1185">Reference proteome</keyword>
<evidence type="ECO:0000313" key="9">
    <source>
        <dbReference type="Proteomes" id="UP001458880"/>
    </source>
</evidence>
<proteinExistence type="inferred from homology"/>